<keyword evidence="4" id="KW-1185">Reference proteome</keyword>
<feature type="domain" description="Ubiquitin-like" evidence="3">
    <location>
        <begin position="33"/>
        <end position="103"/>
    </location>
</feature>
<dbReference type="GO" id="GO:0031593">
    <property type="term" value="F:polyubiquitin modification-dependent protein binding"/>
    <property type="evidence" value="ECO:0007669"/>
    <property type="project" value="TreeGrafter"/>
</dbReference>
<dbReference type="Pfam" id="PF00240">
    <property type="entry name" value="ubiquitin"/>
    <property type="match status" value="1"/>
</dbReference>
<evidence type="ECO:0000313" key="4">
    <source>
        <dbReference type="Proteomes" id="UP000192223"/>
    </source>
</evidence>
<dbReference type="Gene3D" id="3.10.20.90">
    <property type="entry name" value="Phosphatidylinositol 3-kinase Catalytic Subunit, Chain A, domain 1"/>
    <property type="match status" value="1"/>
</dbReference>
<dbReference type="PROSITE" id="PS50030">
    <property type="entry name" value="UBA"/>
    <property type="match status" value="1"/>
</dbReference>
<dbReference type="RefSeq" id="XP_025828968.1">
    <property type="nucleotide sequence ID" value="XM_025973183.1"/>
</dbReference>
<evidence type="ECO:0000256" key="1">
    <source>
        <dbReference type="SAM" id="MobiDB-lite"/>
    </source>
</evidence>
<evidence type="ECO:0000259" key="2">
    <source>
        <dbReference type="PROSITE" id="PS50030"/>
    </source>
</evidence>
<dbReference type="Pfam" id="PF23195">
    <property type="entry name" value="UBQLN1"/>
    <property type="match status" value="1"/>
</dbReference>
<dbReference type="InterPro" id="IPR000626">
    <property type="entry name" value="Ubiquitin-like_dom"/>
</dbReference>
<dbReference type="PANTHER" id="PTHR10677">
    <property type="entry name" value="UBIQUILIN"/>
    <property type="match status" value="1"/>
</dbReference>
<dbReference type="Proteomes" id="UP000192223">
    <property type="component" value="Unplaced"/>
</dbReference>
<sequence>MDENGKFKEPSDHSKGKDTENIADLNETENDLITLNIKTQKSNQKVTVSHLLSIKELKAVLSNKFDKDISRLQLIFAGKSLKDQDNLKFYNIKDGSTVYLIIKNPPQPPEVQTSSNPYRLESNDLLGNLHGLHVGSSSLPTLNDNMSDMNPELIQSLLNNPMVSGLASDPETVRLLLTANPQIQEVINRNPEINHLLNNRELLQEMLNLARNPSMYQELLRSNDRALRQLENTPGGLNVLQRIYQEVQEPLIDALQRNPYSQTGRDQENEQDTANPQQGNENRIPLPNPWNERASSETNQPEENNSQRLGSLPNNNSPIFEHIHSFLNPEFVSTLVDSYRENQGIHVNPNTLNAFNFSPIPPNAPDTSPLGNVSEILTNTMPLEVRFRSQLEQLQTMGFNNVEANLQALLASGGDINLAIDRLINNT</sequence>
<organism evidence="4 5">
    <name type="scientific">Agrilus planipennis</name>
    <name type="common">Emerald ash borer</name>
    <name type="synonym">Agrilus marcopoli</name>
    <dbReference type="NCBI Taxonomy" id="224129"/>
    <lineage>
        <taxon>Eukaryota</taxon>
        <taxon>Metazoa</taxon>
        <taxon>Ecdysozoa</taxon>
        <taxon>Arthropoda</taxon>
        <taxon>Hexapoda</taxon>
        <taxon>Insecta</taxon>
        <taxon>Pterygota</taxon>
        <taxon>Neoptera</taxon>
        <taxon>Endopterygota</taxon>
        <taxon>Coleoptera</taxon>
        <taxon>Polyphaga</taxon>
        <taxon>Elateriformia</taxon>
        <taxon>Buprestoidea</taxon>
        <taxon>Buprestidae</taxon>
        <taxon>Agrilinae</taxon>
        <taxon>Agrilus</taxon>
    </lineage>
</organism>
<dbReference type="PANTHER" id="PTHR10677:SF3">
    <property type="entry name" value="FI07626P-RELATED"/>
    <property type="match status" value="1"/>
</dbReference>
<protein>
    <submittedName>
        <fullName evidence="5">Ubiquilin-2-like</fullName>
    </submittedName>
</protein>
<dbReference type="OrthoDB" id="9450922at2759"/>
<dbReference type="PROSITE" id="PS50053">
    <property type="entry name" value="UBIQUITIN_2"/>
    <property type="match status" value="1"/>
</dbReference>
<evidence type="ECO:0000259" key="3">
    <source>
        <dbReference type="PROSITE" id="PS50053"/>
    </source>
</evidence>
<dbReference type="CDD" id="cd14399">
    <property type="entry name" value="UBA_PLICs"/>
    <property type="match status" value="1"/>
</dbReference>
<evidence type="ECO:0000313" key="5">
    <source>
        <dbReference type="RefSeq" id="XP_025828968.1"/>
    </source>
</evidence>
<dbReference type="AlphaFoldDB" id="A0A7F5R214"/>
<feature type="compositionally biased region" description="Polar residues" evidence="1">
    <location>
        <begin position="296"/>
        <end position="315"/>
    </location>
</feature>
<dbReference type="GeneID" id="108744553"/>
<dbReference type="Pfam" id="PF00627">
    <property type="entry name" value="UBA"/>
    <property type="match status" value="1"/>
</dbReference>
<dbReference type="InterPro" id="IPR006636">
    <property type="entry name" value="STI1_HS-bd"/>
</dbReference>
<feature type="domain" description="UBA" evidence="2">
    <location>
        <begin position="382"/>
        <end position="426"/>
    </location>
</feature>
<dbReference type="InParanoid" id="A0A7F5R214"/>
<dbReference type="SUPFAM" id="SSF54236">
    <property type="entry name" value="Ubiquitin-like"/>
    <property type="match status" value="1"/>
</dbReference>
<dbReference type="Gene3D" id="1.10.8.10">
    <property type="entry name" value="DNA helicase RuvA subunit, C-terminal domain"/>
    <property type="match status" value="1"/>
</dbReference>
<dbReference type="Gene3D" id="1.10.260.100">
    <property type="match status" value="1"/>
</dbReference>
<dbReference type="SMART" id="SM00165">
    <property type="entry name" value="UBA"/>
    <property type="match status" value="1"/>
</dbReference>
<feature type="region of interest" description="Disordered" evidence="1">
    <location>
        <begin position="1"/>
        <end position="24"/>
    </location>
</feature>
<dbReference type="InterPro" id="IPR009060">
    <property type="entry name" value="UBA-like_sf"/>
</dbReference>
<dbReference type="KEGG" id="apln:108744553"/>
<dbReference type="SMART" id="SM00213">
    <property type="entry name" value="UBQ"/>
    <property type="match status" value="1"/>
</dbReference>
<dbReference type="InterPro" id="IPR015496">
    <property type="entry name" value="Ubiquilin"/>
</dbReference>
<dbReference type="InterPro" id="IPR029071">
    <property type="entry name" value="Ubiquitin-like_domsf"/>
</dbReference>
<feature type="region of interest" description="Disordered" evidence="1">
    <location>
        <begin position="261"/>
        <end position="315"/>
    </location>
</feature>
<proteinExistence type="predicted"/>
<feature type="compositionally biased region" description="Basic and acidic residues" evidence="1">
    <location>
        <begin position="1"/>
        <end position="20"/>
    </location>
</feature>
<dbReference type="SUPFAM" id="SSF46934">
    <property type="entry name" value="UBA-like"/>
    <property type="match status" value="1"/>
</dbReference>
<name>A0A7F5R214_AGRPL</name>
<dbReference type="GO" id="GO:0006511">
    <property type="term" value="P:ubiquitin-dependent protein catabolic process"/>
    <property type="evidence" value="ECO:0007669"/>
    <property type="project" value="TreeGrafter"/>
</dbReference>
<dbReference type="InterPro" id="IPR015940">
    <property type="entry name" value="UBA"/>
</dbReference>
<gene>
    <name evidence="5" type="primary">LOC108744553</name>
</gene>
<feature type="compositionally biased region" description="Polar residues" evidence="1">
    <location>
        <begin position="272"/>
        <end position="281"/>
    </location>
</feature>
<dbReference type="SMART" id="SM00727">
    <property type="entry name" value="STI1"/>
    <property type="match status" value="2"/>
</dbReference>
<reference evidence="5" key="1">
    <citation type="submission" date="2025-08" db="UniProtKB">
        <authorList>
            <consortium name="RefSeq"/>
        </authorList>
    </citation>
    <scope>IDENTIFICATION</scope>
    <source>
        <tissue evidence="5">Entire body</tissue>
    </source>
</reference>
<accession>A0A7F5R214</accession>
<dbReference type="FunFam" id="1.10.260.100:FF:000001">
    <property type="entry name" value="Ubiquilin 1"/>
    <property type="match status" value="1"/>
</dbReference>
<dbReference type="GO" id="GO:0005829">
    <property type="term" value="C:cytosol"/>
    <property type="evidence" value="ECO:0007669"/>
    <property type="project" value="TreeGrafter"/>
</dbReference>